<keyword evidence="1" id="KW-0732">Signal</keyword>
<evidence type="ECO:0000313" key="3">
    <source>
        <dbReference type="Proteomes" id="UP000244090"/>
    </source>
</evidence>
<dbReference type="Gene3D" id="3.40.630.10">
    <property type="entry name" value="Zn peptidases"/>
    <property type="match status" value="1"/>
</dbReference>
<dbReference type="SUPFAM" id="SSF53187">
    <property type="entry name" value="Zn-dependent exopeptidases"/>
    <property type="match status" value="1"/>
</dbReference>
<evidence type="ECO:0000256" key="1">
    <source>
        <dbReference type="SAM" id="SignalP"/>
    </source>
</evidence>
<dbReference type="RefSeq" id="WP_245896745.1">
    <property type="nucleotide sequence ID" value="NZ_QBKT01000002.1"/>
</dbReference>
<comment type="caution">
    <text evidence="2">The sequence shown here is derived from an EMBL/GenBank/DDBJ whole genome shotgun (WGS) entry which is preliminary data.</text>
</comment>
<accession>A0A2T6C439</accession>
<organism evidence="2 3">
    <name type="scientific">Kordia periserrulae</name>
    <dbReference type="NCBI Taxonomy" id="701523"/>
    <lineage>
        <taxon>Bacteria</taxon>
        <taxon>Pseudomonadati</taxon>
        <taxon>Bacteroidota</taxon>
        <taxon>Flavobacteriia</taxon>
        <taxon>Flavobacteriales</taxon>
        <taxon>Flavobacteriaceae</taxon>
        <taxon>Kordia</taxon>
    </lineage>
</organism>
<keyword evidence="3" id="KW-1185">Reference proteome</keyword>
<reference evidence="2 3" key="1">
    <citation type="submission" date="2018-04" db="EMBL/GenBank/DDBJ databases">
        <title>Genomic Encyclopedia of Archaeal and Bacterial Type Strains, Phase II (KMG-II): from individual species to whole genera.</title>
        <authorList>
            <person name="Goeker M."/>
        </authorList>
    </citation>
    <scope>NUCLEOTIDE SEQUENCE [LARGE SCALE GENOMIC DNA]</scope>
    <source>
        <strain evidence="2 3">DSM 25731</strain>
    </source>
</reference>
<dbReference type="EMBL" id="QBKT01000002">
    <property type="protein sequence ID" value="PTX63090.1"/>
    <property type="molecule type" value="Genomic_DNA"/>
</dbReference>
<evidence type="ECO:0008006" key="4">
    <source>
        <dbReference type="Google" id="ProtNLM"/>
    </source>
</evidence>
<protein>
    <recommendedName>
        <fullName evidence="4">Peptidase M20/M25/M40-like protein</fullName>
    </recommendedName>
</protein>
<dbReference type="AlphaFoldDB" id="A0A2T6C439"/>
<evidence type="ECO:0000313" key="2">
    <source>
        <dbReference type="EMBL" id="PTX63090.1"/>
    </source>
</evidence>
<sequence>MKTQFYFSLLFFFLCGSIITAQTNWDEKIKQELPSILQKHRDLVSIPNVSSDTENMMKNVTWVTEAFAKLGFEVSIL</sequence>
<dbReference type="Proteomes" id="UP000244090">
    <property type="component" value="Unassembled WGS sequence"/>
</dbReference>
<proteinExistence type="predicted"/>
<name>A0A2T6C439_9FLAO</name>
<gene>
    <name evidence="2" type="ORF">C8N46_102493</name>
</gene>
<feature type="signal peptide" evidence="1">
    <location>
        <begin position="1"/>
        <end position="21"/>
    </location>
</feature>
<feature type="chain" id="PRO_5015749107" description="Peptidase M20/M25/M40-like protein" evidence="1">
    <location>
        <begin position="22"/>
        <end position="77"/>
    </location>
</feature>